<dbReference type="AlphaFoldDB" id="A0A1E1MFH2"/>
<sequence>MPRLNIAIIGAGPAGCMLACLLLQGQTANTPAISLTIFEAETSFNFRAQYGTLEFHPRTGVAALKVAGLYTEFFKYARYDGSALRVKLSASEDGDPEIVRVQLRTMLLAALPEGTVEWGFKLEGVVQEQGAQEGDPLLFLVAIRGGRSRLVALDGGASLGSLDQLYYRHNILQLHKQQLRSPTTKMTTENGGKVITIDNYRAEMSHYSADGPNQLYGLVDMGSNGIRFSISDLSVPRLLHCIYRERAPISLYDALHESTPTSKEFHFSPSIIQRVADTMARFASICETYSVPKDRISVFATEAMRTAENRDEILAAIKKSSGLLVDILSPGMESLFGAMGARSGYTAVDGLFMDLGGGSVQMTYVNSGLEDGYDILAAGAARSLPFGAAKLTLALSVQDTAHATKTELRTRMKDTFDELTHKFPHLKWQSESKEGITIYFCGGGFRGYGSMLMHTDPIQPYPVPAIGGYTVPGNRFVKWQEMLHVNNHEEGKIFGMSKRRREQFPAIGSVVQSLVQAIPKIKQVIFCSGGNREGVLYMKLPPIIRESNPLALLPGGAPNQDPEVLDSIVQTLVTAMPEGYPIIISPEVLHFVARNTWQAMGDTDGANSAKALHNPITGMLAGLPGMTHEIRAIIALTMSARWGNDLGRVDQAVHDNLRALVGHETAWWCDYIGTLASFLATIMPALPVGEKSLDEIVRFLAMTSNGLGKKGHHVGIRLKALVSSKAHRGVLIGDLEGMFKKVGKGVPLKWKVEAEVENF</sequence>
<dbReference type="InterPro" id="IPR057512">
    <property type="entry name" value="RTG2_C"/>
</dbReference>
<evidence type="ECO:0000259" key="3">
    <source>
        <dbReference type="Pfam" id="PF23566"/>
    </source>
</evidence>
<keyword evidence="5" id="KW-1185">Reference proteome</keyword>
<dbReference type="Gene3D" id="3.30.420.150">
    <property type="entry name" value="Exopolyphosphatase. Domain 2"/>
    <property type="match status" value="1"/>
</dbReference>
<dbReference type="Proteomes" id="UP000177625">
    <property type="component" value="Unassembled WGS sequence"/>
</dbReference>
<feature type="domain" description="RTG2 C-terminal" evidence="3">
    <location>
        <begin position="566"/>
        <end position="744"/>
    </location>
</feature>
<feature type="domain" description="Ppx/GppA phosphatase N-terminal" evidence="2">
    <location>
        <begin position="236"/>
        <end position="541"/>
    </location>
</feature>
<dbReference type="Pfam" id="PF02541">
    <property type="entry name" value="Ppx-GppA"/>
    <property type="match status" value="1"/>
</dbReference>
<dbReference type="InterPro" id="IPR036188">
    <property type="entry name" value="FAD/NAD-bd_sf"/>
</dbReference>
<dbReference type="Gene3D" id="3.30.420.40">
    <property type="match status" value="1"/>
</dbReference>
<keyword evidence="1" id="KW-0732">Signal</keyword>
<protein>
    <submittedName>
        <fullName evidence="4">Related to retrograde regulation protein RTG2</fullName>
    </submittedName>
</protein>
<dbReference type="Pfam" id="PF23566">
    <property type="entry name" value="RTG2_C"/>
    <property type="match status" value="1"/>
</dbReference>
<dbReference type="PANTHER" id="PTHR30005">
    <property type="entry name" value="EXOPOLYPHOSPHATASE"/>
    <property type="match status" value="1"/>
</dbReference>
<dbReference type="InterPro" id="IPR003695">
    <property type="entry name" value="Ppx_GppA_N"/>
</dbReference>
<proteinExistence type="predicted"/>
<feature type="chain" id="PRO_5009448247" evidence="1">
    <location>
        <begin position="20"/>
        <end position="759"/>
    </location>
</feature>
<dbReference type="SUPFAM" id="SSF53067">
    <property type="entry name" value="Actin-like ATPase domain"/>
    <property type="match status" value="2"/>
</dbReference>
<reference evidence="5" key="1">
    <citation type="submission" date="2016-03" db="EMBL/GenBank/DDBJ databases">
        <authorList>
            <person name="Guldener U."/>
        </authorList>
    </citation>
    <scope>NUCLEOTIDE SEQUENCE [LARGE SCALE GENOMIC DNA]</scope>
</reference>
<feature type="signal peptide" evidence="1">
    <location>
        <begin position="1"/>
        <end position="19"/>
    </location>
</feature>
<dbReference type="EMBL" id="FJVC01000307">
    <property type="protein sequence ID" value="CZT47804.1"/>
    <property type="molecule type" value="Genomic_DNA"/>
</dbReference>
<evidence type="ECO:0000256" key="1">
    <source>
        <dbReference type="SAM" id="SignalP"/>
    </source>
</evidence>
<dbReference type="InterPro" id="IPR043129">
    <property type="entry name" value="ATPase_NBD"/>
</dbReference>
<accession>A0A1E1MFH2</accession>
<dbReference type="FunFam" id="3.30.420.40:FF:000191">
    <property type="entry name" value="Retrograde regulation protein 2"/>
    <property type="match status" value="1"/>
</dbReference>
<dbReference type="GO" id="GO:0006357">
    <property type="term" value="P:regulation of transcription by RNA polymerase II"/>
    <property type="evidence" value="ECO:0007669"/>
    <property type="project" value="TreeGrafter"/>
</dbReference>
<organism evidence="4 5">
    <name type="scientific">Rhynchosporium secalis</name>
    <name type="common">Barley scald fungus</name>
    <dbReference type="NCBI Taxonomy" id="38038"/>
    <lineage>
        <taxon>Eukaryota</taxon>
        <taxon>Fungi</taxon>
        <taxon>Dikarya</taxon>
        <taxon>Ascomycota</taxon>
        <taxon>Pezizomycotina</taxon>
        <taxon>Leotiomycetes</taxon>
        <taxon>Helotiales</taxon>
        <taxon>Ploettnerulaceae</taxon>
        <taxon>Rhynchosporium</taxon>
    </lineage>
</organism>
<gene>
    <name evidence="4" type="ORF">RSE6_08409</name>
</gene>
<evidence type="ECO:0000313" key="5">
    <source>
        <dbReference type="Proteomes" id="UP000177625"/>
    </source>
</evidence>
<name>A0A1E1MFH2_RHYSE</name>
<dbReference type="PANTHER" id="PTHR30005:SF0">
    <property type="entry name" value="RETROGRADE REGULATION PROTEIN 2"/>
    <property type="match status" value="1"/>
</dbReference>
<dbReference type="SUPFAM" id="SSF51905">
    <property type="entry name" value="FAD/NAD(P)-binding domain"/>
    <property type="match status" value="1"/>
</dbReference>
<dbReference type="InterPro" id="IPR050273">
    <property type="entry name" value="GppA/Ppx_hydrolase"/>
</dbReference>
<evidence type="ECO:0000313" key="4">
    <source>
        <dbReference type="EMBL" id="CZT47804.1"/>
    </source>
</evidence>
<evidence type="ECO:0000259" key="2">
    <source>
        <dbReference type="Pfam" id="PF02541"/>
    </source>
</evidence>
<dbReference type="Gene3D" id="3.50.50.60">
    <property type="entry name" value="FAD/NAD(P)-binding domain"/>
    <property type="match status" value="1"/>
</dbReference>